<keyword evidence="2" id="KW-1185">Reference proteome</keyword>
<dbReference type="EMBL" id="CM044706">
    <property type="protein sequence ID" value="KAI5658112.1"/>
    <property type="molecule type" value="Genomic_DNA"/>
</dbReference>
<proteinExistence type="predicted"/>
<sequence length="239" mass="27291">MSNGILIDPSCYGFGVFNDDSFVEPNVVGFEFKSALFDDHHDRSIGKSMARKIEEQNTEMVVLFGKNIQGCTWKYIGRRRCRLKRHQNAPNGNDAQEGTKRSNCGRQKGLKLQLDIRRRLIFDGRVGHTVVGRFLFQGVSRTHPTIDGLVRPTITEVEDPKMKESRGLYWLNDPDLVTESSEKGEKHLKDMSERHSVSSRARVFFESLSESRHIGTVVIPKPSKPYMYHDRLNGQSPEP</sequence>
<organism evidence="1 2">
    <name type="scientific">Catharanthus roseus</name>
    <name type="common">Madagascar periwinkle</name>
    <name type="synonym">Vinca rosea</name>
    <dbReference type="NCBI Taxonomy" id="4058"/>
    <lineage>
        <taxon>Eukaryota</taxon>
        <taxon>Viridiplantae</taxon>
        <taxon>Streptophyta</taxon>
        <taxon>Embryophyta</taxon>
        <taxon>Tracheophyta</taxon>
        <taxon>Spermatophyta</taxon>
        <taxon>Magnoliopsida</taxon>
        <taxon>eudicotyledons</taxon>
        <taxon>Gunneridae</taxon>
        <taxon>Pentapetalae</taxon>
        <taxon>asterids</taxon>
        <taxon>lamiids</taxon>
        <taxon>Gentianales</taxon>
        <taxon>Apocynaceae</taxon>
        <taxon>Rauvolfioideae</taxon>
        <taxon>Vinceae</taxon>
        <taxon>Catharanthinae</taxon>
        <taxon>Catharanthus</taxon>
    </lineage>
</organism>
<comment type="caution">
    <text evidence="1">The sequence shown here is derived from an EMBL/GenBank/DDBJ whole genome shotgun (WGS) entry which is preliminary data.</text>
</comment>
<name>A0ACC0ADP2_CATRO</name>
<accession>A0ACC0ADP2</accession>
<evidence type="ECO:0000313" key="2">
    <source>
        <dbReference type="Proteomes" id="UP001060085"/>
    </source>
</evidence>
<gene>
    <name evidence="1" type="ORF">M9H77_26905</name>
</gene>
<protein>
    <submittedName>
        <fullName evidence="1">Uncharacterized protein</fullName>
    </submittedName>
</protein>
<reference evidence="2" key="1">
    <citation type="journal article" date="2023" name="Nat. Plants">
        <title>Single-cell RNA sequencing provides a high-resolution roadmap for understanding the multicellular compartmentation of specialized metabolism.</title>
        <authorList>
            <person name="Sun S."/>
            <person name="Shen X."/>
            <person name="Li Y."/>
            <person name="Li Y."/>
            <person name="Wang S."/>
            <person name="Li R."/>
            <person name="Zhang H."/>
            <person name="Shen G."/>
            <person name="Guo B."/>
            <person name="Wei J."/>
            <person name="Xu J."/>
            <person name="St-Pierre B."/>
            <person name="Chen S."/>
            <person name="Sun C."/>
        </authorList>
    </citation>
    <scope>NUCLEOTIDE SEQUENCE [LARGE SCALE GENOMIC DNA]</scope>
</reference>
<evidence type="ECO:0000313" key="1">
    <source>
        <dbReference type="EMBL" id="KAI5658112.1"/>
    </source>
</evidence>
<dbReference type="Proteomes" id="UP001060085">
    <property type="component" value="Linkage Group LG06"/>
</dbReference>